<dbReference type="EMBL" id="MN738925">
    <property type="protein sequence ID" value="QHT31746.1"/>
    <property type="molecule type" value="Genomic_DNA"/>
</dbReference>
<dbReference type="AlphaFoldDB" id="A0A6C0ERD5"/>
<accession>A0A6C0ERD5</accession>
<name>A0A6C0ERD5_9ZZZZ</name>
<organism evidence="1">
    <name type="scientific">viral metagenome</name>
    <dbReference type="NCBI Taxonomy" id="1070528"/>
    <lineage>
        <taxon>unclassified sequences</taxon>
        <taxon>metagenomes</taxon>
        <taxon>organismal metagenomes</taxon>
    </lineage>
</organism>
<reference evidence="1" key="1">
    <citation type="journal article" date="2020" name="Nature">
        <title>Giant virus diversity and host interactions through global metagenomics.</title>
        <authorList>
            <person name="Schulz F."/>
            <person name="Roux S."/>
            <person name="Paez-Espino D."/>
            <person name="Jungbluth S."/>
            <person name="Walsh D.A."/>
            <person name="Denef V.J."/>
            <person name="McMahon K.D."/>
            <person name="Konstantinidis K.T."/>
            <person name="Eloe-Fadrosh E.A."/>
            <person name="Kyrpides N.C."/>
            <person name="Woyke T."/>
        </authorList>
    </citation>
    <scope>NUCLEOTIDE SEQUENCE</scope>
    <source>
        <strain evidence="1">GVMAG-M-3300009155-48</strain>
    </source>
</reference>
<protein>
    <submittedName>
        <fullName evidence="1">Uncharacterized protein</fullName>
    </submittedName>
</protein>
<proteinExistence type="predicted"/>
<sequence>MKKVAILFTGESRTNSLSNNIYTNEMITDSYKKYFFTDSFRHSYDYDIFICTDDINIEKTLKFFGNVRVKNIYLMSTQKHLYPVNKEIHNFDFLLNNCKKMHIEEHKFHENGVHQFYKCYVAYSILSNYNQEYDYIIRSRLDVEIMHDVQTQIETLEKNDSAKIIAAWDTFAIGNPDIMNEYLSIINKFGSFNFSKSNHVFTRNIISIEKYNVMKRNKREWTYSPEIQLFECLFEYCAKYNYVIDDTIIGVNDMISIIRYDEKNKVFTKQIFDV</sequence>
<evidence type="ECO:0000313" key="1">
    <source>
        <dbReference type="EMBL" id="QHT31746.1"/>
    </source>
</evidence>